<dbReference type="Pfam" id="PF03706">
    <property type="entry name" value="LPG_synthase_TM"/>
    <property type="match status" value="1"/>
</dbReference>
<organism evidence="8 9">
    <name type="scientific">Actinomadura fibrosa</name>
    <dbReference type="NCBI Taxonomy" id="111802"/>
    <lineage>
        <taxon>Bacteria</taxon>
        <taxon>Bacillati</taxon>
        <taxon>Actinomycetota</taxon>
        <taxon>Actinomycetes</taxon>
        <taxon>Streptosporangiales</taxon>
        <taxon>Thermomonosporaceae</taxon>
        <taxon>Actinomadura</taxon>
    </lineage>
</organism>
<dbReference type="PANTHER" id="PTHR39087:SF2">
    <property type="entry name" value="UPF0104 MEMBRANE PROTEIN MJ1595"/>
    <property type="match status" value="1"/>
</dbReference>
<feature type="transmembrane region" description="Helical" evidence="7">
    <location>
        <begin position="317"/>
        <end position="333"/>
    </location>
</feature>
<dbReference type="InterPro" id="IPR022791">
    <property type="entry name" value="L-PG_synthase/AglD"/>
</dbReference>
<evidence type="ECO:0000256" key="7">
    <source>
        <dbReference type="SAM" id="Phobius"/>
    </source>
</evidence>
<evidence type="ECO:0000256" key="5">
    <source>
        <dbReference type="ARBA" id="ARBA00023136"/>
    </source>
</evidence>
<proteinExistence type="predicted"/>
<feature type="transmembrane region" description="Helical" evidence="7">
    <location>
        <begin position="44"/>
        <end position="64"/>
    </location>
</feature>
<evidence type="ECO:0000256" key="2">
    <source>
        <dbReference type="ARBA" id="ARBA00022475"/>
    </source>
</evidence>
<evidence type="ECO:0000313" key="9">
    <source>
        <dbReference type="Proteomes" id="UP001597063"/>
    </source>
</evidence>
<feature type="transmembrane region" description="Helical" evidence="7">
    <location>
        <begin position="206"/>
        <end position="225"/>
    </location>
</feature>
<feature type="transmembrane region" description="Helical" evidence="7">
    <location>
        <begin position="160"/>
        <end position="186"/>
    </location>
</feature>
<dbReference type="Proteomes" id="UP001597063">
    <property type="component" value="Unassembled WGS sequence"/>
</dbReference>
<evidence type="ECO:0000256" key="3">
    <source>
        <dbReference type="ARBA" id="ARBA00022692"/>
    </source>
</evidence>
<keyword evidence="9" id="KW-1185">Reference proteome</keyword>
<dbReference type="PANTHER" id="PTHR39087">
    <property type="entry name" value="UPF0104 MEMBRANE PROTEIN MJ1595"/>
    <property type="match status" value="1"/>
</dbReference>
<dbReference type="EMBL" id="JBHTGP010000004">
    <property type="protein sequence ID" value="MFD0684752.1"/>
    <property type="molecule type" value="Genomic_DNA"/>
</dbReference>
<gene>
    <name evidence="8" type="ORF">ACFQZM_09610</name>
</gene>
<feature type="transmembrane region" description="Helical" evidence="7">
    <location>
        <begin position="88"/>
        <end position="109"/>
    </location>
</feature>
<name>A0ABW2XE83_9ACTN</name>
<feature type="compositionally biased region" description="Basic residues" evidence="6">
    <location>
        <begin position="31"/>
        <end position="42"/>
    </location>
</feature>
<feature type="transmembrane region" description="Helical" evidence="7">
    <location>
        <begin position="288"/>
        <end position="305"/>
    </location>
</feature>
<feature type="compositionally biased region" description="Low complexity" evidence="6">
    <location>
        <begin position="9"/>
        <end position="30"/>
    </location>
</feature>
<feature type="region of interest" description="Disordered" evidence="6">
    <location>
        <begin position="9"/>
        <end position="42"/>
    </location>
</feature>
<evidence type="ECO:0000256" key="6">
    <source>
        <dbReference type="SAM" id="MobiDB-lite"/>
    </source>
</evidence>
<protein>
    <submittedName>
        <fullName evidence="8">YbhN family protein</fullName>
    </submittedName>
</protein>
<comment type="caution">
    <text evidence="8">The sequence shown here is derived from an EMBL/GenBank/DDBJ whole genome shotgun (WGS) entry which is preliminary data.</text>
</comment>
<keyword evidence="4 7" id="KW-1133">Transmembrane helix</keyword>
<comment type="subcellular location">
    <subcellularLocation>
        <location evidence="1">Cell membrane</location>
        <topology evidence="1">Multi-pass membrane protein</topology>
    </subcellularLocation>
</comment>
<evidence type="ECO:0000313" key="8">
    <source>
        <dbReference type="EMBL" id="MFD0684752.1"/>
    </source>
</evidence>
<feature type="transmembrane region" description="Helical" evidence="7">
    <location>
        <begin position="253"/>
        <end position="276"/>
    </location>
</feature>
<evidence type="ECO:0000256" key="4">
    <source>
        <dbReference type="ARBA" id="ARBA00022989"/>
    </source>
</evidence>
<reference evidence="9" key="1">
    <citation type="journal article" date="2019" name="Int. J. Syst. Evol. Microbiol.">
        <title>The Global Catalogue of Microorganisms (GCM) 10K type strain sequencing project: providing services to taxonomists for standard genome sequencing and annotation.</title>
        <authorList>
            <consortium name="The Broad Institute Genomics Platform"/>
            <consortium name="The Broad Institute Genome Sequencing Center for Infectious Disease"/>
            <person name="Wu L."/>
            <person name="Ma J."/>
        </authorList>
    </citation>
    <scope>NUCLEOTIDE SEQUENCE [LARGE SCALE GENOMIC DNA]</scope>
    <source>
        <strain evidence="9">JCM 9371</strain>
    </source>
</reference>
<keyword evidence="2" id="KW-1003">Cell membrane</keyword>
<evidence type="ECO:0000256" key="1">
    <source>
        <dbReference type="ARBA" id="ARBA00004651"/>
    </source>
</evidence>
<keyword evidence="3 7" id="KW-0812">Transmembrane</keyword>
<sequence>METIAAGAEHAAPAGLPLPGGDAAIPALRTRPPRPRRSRRRRRTAAAALLTALAATAILVLALGPGTPTTTVTRTATTAATAVGHMRWAFLPFLVLLSLLHYVFAAVALRGAAGRPLPLYTTTLTQFTAAAANRITPSGLGAVAVNTRYLVCRGVPLPRAAVAVAVLQVAGLPADLLLIAAVLGLGGGNGRMLDAMGSHALRAAGHVPPVPLLVGAGILLPAAVLMGRRAARSPAVGRALAGFADLCRRPRDLAITVGASAATTFVLGLAFALSALAVPGTLVGPEDVLALLAAYLVGAAASSAVPSPGGVGSTEAALVAALAALGIAAAPALQTVLLFRAITFWAPVPVGLLACRTLRR</sequence>
<dbReference type="RefSeq" id="WP_131759731.1">
    <property type="nucleotide sequence ID" value="NZ_CAACUY010000088.1"/>
</dbReference>
<keyword evidence="5 7" id="KW-0472">Membrane</keyword>
<accession>A0ABW2XE83</accession>